<reference evidence="1 2" key="1">
    <citation type="journal article" date="2014" name="Genome Announc.">
        <title>Draft Genome Sequence of Xylella fastidiosa Pear Leaf Scorch Strain in Taiwan.</title>
        <authorList>
            <person name="Su C.C."/>
            <person name="Deng W.L."/>
            <person name="Jan F.J."/>
            <person name="Chang C.J."/>
            <person name="Huang H."/>
            <person name="Chen J."/>
        </authorList>
    </citation>
    <scope>NUCLEOTIDE SEQUENCE [LARGE SCALE GENOMIC DNA]</scope>
    <source>
        <strain evidence="1 2">PLS229</strain>
    </source>
</reference>
<dbReference type="Proteomes" id="UP000020406">
    <property type="component" value="Unassembled WGS sequence"/>
</dbReference>
<dbReference type="EMBL" id="JDSQ01000013">
    <property type="protein sequence ID" value="EWS77871.1"/>
    <property type="molecule type" value="Genomic_DNA"/>
</dbReference>
<name>Z9JJ58_9GAMM</name>
<dbReference type="PATRIC" id="fig|1444770.3.peg.2088"/>
<gene>
    <name evidence="1" type="ORF">AF72_08820</name>
</gene>
<organism evidence="1 2">
    <name type="scientific">Xylella taiwanensis</name>
    <dbReference type="NCBI Taxonomy" id="1444770"/>
    <lineage>
        <taxon>Bacteria</taxon>
        <taxon>Pseudomonadati</taxon>
        <taxon>Pseudomonadota</taxon>
        <taxon>Gammaproteobacteria</taxon>
        <taxon>Lysobacterales</taxon>
        <taxon>Lysobacteraceae</taxon>
        <taxon>Xylella</taxon>
    </lineage>
</organism>
<dbReference type="AlphaFoldDB" id="Z9JJ58"/>
<comment type="caution">
    <text evidence="1">The sequence shown here is derived from an EMBL/GenBank/DDBJ whole genome shotgun (WGS) entry which is preliminary data.</text>
</comment>
<evidence type="ECO:0000313" key="2">
    <source>
        <dbReference type="Proteomes" id="UP000020406"/>
    </source>
</evidence>
<dbReference type="STRING" id="1444770.AF72_08820"/>
<dbReference type="RefSeq" id="WP_038271522.1">
    <property type="nucleotide sequence ID" value="NZ_CP087676.1"/>
</dbReference>
<accession>Z9JJ58</accession>
<protein>
    <submittedName>
        <fullName evidence="1">Uncharacterized protein</fullName>
    </submittedName>
</protein>
<proteinExistence type="predicted"/>
<dbReference type="KEGG" id="xtw:AB672_08685"/>
<sequence length="149" mass="17252">MDRYLTAILLFNRVALRTCTAASRHGRQCNVIQVAKSMDQEYGIRMSVTLMESKDTQPLNLDNGHLIDTRGSDTRTSLAGDLAMKPHLLIPRVQRRPIVQPHRSIALMSDHVKRSPSIFFYLHEMQRILLRVFDGERCIMEEYLEDQIQ</sequence>
<evidence type="ECO:0000313" key="1">
    <source>
        <dbReference type="EMBL" id="EWS77871.1"/>
    </source>
</evidence>